<evidence type="ECO:0000313" key="7">
    <source>
        <dbReference type="Proteomes" id="UP000315750"/>
    </source>
</evidence>
<dbReference type="Gene3D" id="2.60.120.200">
    <property type="match status" value="1"/>
</dbReference>
<feature type="signal peptide" evidence="4">
    <location>
        <begin position="1"/>
        <end position="26"/>
    </location>
</feature>
<evidence type="ECO:0000313" key="6">
    <source>
        <dbReference type="EMBL" id="QDU56621.1"/>
    </source>
</evidence>
<feature type="domain" description="LamG-like jellyroll fold" evidence="5">
    <location>
        <begin position="102"/>
        <end position="247"/>
    </location>
</feature>
<keyword evidence="2" id="KW-1015">Disulfide bond</keyword>
<keyword evidence="1 4" id="KW-0732">Signal</keyword>
<dbReference type="Pfam" id="PF20736">
    <property type="entry name" value="Glyco_hydro127M"/>
    <property type="match status" value="1"/>
</dbReference>
<evidence type="ECO:0000256" key="1">
    <source>
        <dbReference type="ARBA" id="ARBA00022729"/>
    </source>
</evidence>
<reference evidence="6 7" key="1">
    <citation type="submission" date="2019-02" db="EMBL/GenBank/DDBJ databases">
        <title>Deep-cultivation of Planctomycetes and their phenomic and genomic characterization uncovers novel biology.</title>
        <authorList>
            <person name="Wiegand S."/>
            <person name="Jogler M."/>
            <person name="Boedeker C."/>
            <person name="Pinto D."/>
            <person name="Vollmers J."/>
            <person name="Rivas-Marin E."/>
            <person name="Kohn T."/>
            <person name="Peeters S.H."/>
            <person name="Heuer A."/>
            <person name="Rast P."/>
            <person name="Oberbeckmann S."/>
            <person name="Bunk B."/>
            <person name="Jeske O."/>
            <person name="Meyerdierks A."/>
            <person name="Storesund J.E."/>
            <person name="Kallscheuer N."/>
            <person name="Luecker S."/>
            <person name="Lage O.M."/>
            <person name="Pohl T."/>
            <person name="Merkel B.J."/>
            <person name="Hornburger P."/>
            <person name="Mueller R.-W."/>
            <person name="Bruemmer F."/>
            <person name="Labrenz M."/>
            <person name="Spormann A.M."/>
            <person name="Op den Camp H."/>
            <person name="Overmann J."/>
            <person name="Amann R."/>
            <person name="Jetten M.S.M."/>
            <person name="Mascher T."/>
            <person name="Medema M.H."/>
            <person name="Devos D.P."/>
            <person name="Kaster A.-K."/>
            <person name="Ovreas L."/>
            <person name="Rohde M."/>
            <person name="Galperin M.Y."/>
            <person name="Jogler C."/>
        </authorList>
    </citation>
    <scope>NUCLEOTIDE SEQUENCE [LARGE SCALE GENOMIC DNA]</scope>
    <source>
        <strain evidence="6 7">Pan181</strain>
    </source>
</reference>
<dbReference type="InterPro" id="IPR006558">
    <property type="entry name" value="LamG-like"/>
</dbReference>
<dbReference type="Pfam" id="PF07944">
    <property type="entry name" value="Beta-AFase-like_GH127_cat"/>
    <property type="match status" value="1"/>
</dbReference>
<feature type="region of interest" description="Disordered" evidence="3">
    <location>
        <begin position="492"/>
        <end position="519"/>
    </location>
</feature>
<dbReference type="AlphaFoldDB" id="A0A518API1"/>
<dbReference type="SUPFAM" id="SSF48208">
    <property type="entry name" value="Six-hairpin glycosidases"/>
    <property type="match status" value="1"/>
</dbReference>
<keyword evidence="7" id="KW-1185">Reference proteome</keyword>
<dbReference type="InterPro" id="IPR012878">
    <property type="entry name" value="Beta-AFase-like_GH127_cat"/>
</dbReference>
<keyword evidence="6" id="KW-0326">Glycosidase</keyword>
<organism evidence="6 7">
    <name type="scientific">Aeoliella mucimassa</name>
    <dbReference type="NCBI Taxonomy" id="2527972"/>
    <lineage>
        <taxon>Bacteria</taxon>
        <taxon>Pseudomonadati</taxon>
        <taxon>Planctomycetota</taxon>
        <taxon>Planctomycetia</taxon>
        <taxon>Pirellulales</taxon>
        <taxon>Lacipirellulaceae</taxon>
        <taxon>Aeoliella</taxon>
    </lineage>
</organism>
<accession>A0A518API1</accession>
<dbReference type="EC" id="3.2.1.185" evidence="6"/>
<dbReference type="OrthoDB" id="9757939at2"/>
<dbReference type="SUPFAM" id="SSF49899">
    <property type="entry name" value="Concanavalin A-like lectins/glucanases"/>
    <property type="match status" value="1"/>
</dbReference>
<dbReference type="InterPro" id="IPR013320">
    <property type="entry name" value="ConA-like_dom_sf"/>
</dbReference>
<evidence type="ECO:0000256" key="2">
    <source>
        <dbReference type="ARBA" id="ARBA00023157"/>
    </source>
</evidence>
<feature type="compositionally biased region" description="Polar residues" evidence="3">
    <location>
        <begin position="492"/>
        <end position="502"/>
    </location>
</feature>
<sequence length="1025" mass="113616" precursor="true">MFSSIQLTRVLLAFCLTIGSLTTALAETGDQMLDGIGETAMIARYQLYGNLNDWSRNGLHATTTGAGHAFVVDTTFGKVLSLPGGTDGAFLKVPTQPLGDTESFSVTAWVNLKRSDAGQYLFDLGSDGSHHLGLVPVDSNRRRQSVIHLATGDGPNDQREVRSPRRVRLEPNKWVHLAMVLNAADKNLSLYIDGKRAARLNDINTSIQNLLNDNAHLTIGHSVTNEGSSLAALLYDVRFYRSALSDPQIAVIHHNAISDEQLAAPESSESNDSPGAPAVRSPLLAMGLVGVPNVEVSTAVGVMPRLPYELSGIYQDGSDGPQVRVIWPSPRDNSSVTTAGTYVITGQVPGTSFQPKATITVVDSTTQETTPNKMLEPFPLGQVVLMPDRDGKPTRFMVHRDLFLQGLLKTNPDRFLYVFRDAFGKSQPDGLEPLGGWDSQTTRLRGHATGHYLTALAQSYASTSYDPQLQQEFGDRMHYIIGELHRLSQSSGRQTVGQSTFNADPAQVPPGPGKSGYDSDLTHENIRTDYWNWGEGFISGYPPDQFIMLEQGASYGGGNHQVWAPYYTLHKLLAGLLDCYEVGGDPKALEVARDMGLWVHCRLSQLPEETRRKMWNSYIAGEYGGMNEVMARLYRITNDKRFLDAAMLFDNTNFFFGDSQHRHGLAKNVDTIRGRHANQHIPQIIGALETYRSSHDRSYYYVADYFWDLCAQGYMYSIGGVAGARTPNNAECFTAEPNTLFQNGLSPGGQNETCATYNLLKLSRELFMFEPVAKYMDYYERALYNHILASVDDNTPANTYHVPLNPGARKSFGNARMDGFTCCNGTALESGTKLQDSIYFRKNDDSALYVNLFIPSTLHWKSQQVVLSQSTNFPFADTTRFTLQGSGDFAIYLRVPSWATSGVTVRVNDQLQTVESTPGSYLKLKRHWNDGDTIELKLPMKFSLRPLMDQPNIASLLYGPVLLAAEESQPRRDFRTVHLPIEEIGQAISGDPTTLHFQADDAKLKPFYEFYQGFHSVYLNVDPTP</sequence>
<dbReference type="Pfam" id="PF07532">
    <property type="entry name" value="Big_4"/>
    <property type="match status" value="1"/>
</dbReference>
<gene>
    <name evidence="6" type="primary">hypBA1_5</name>
    <name evidence="6" type="ORF">Pan181_28310</name>
</gene>
<dbReference type="Proteomes" id="UP000315750">
    <property type="component" value="Chromosome"/>
</dbReference>
<dbReference type="Pfam" id="PF13385">
    <property type="entry name" value="Laminin_G_3"/>
    <property type="match status" value="1"/>
</dbReference>
<name>A0A518API1_9BACT</name>
<proteinExistence type="predicted"/>
<dbReference type="GO" id="GO:0102478">
    <property type="term" value="F:beta-L-arabinofuranosidase activity"/>
    <property type="evidence" value="ECO:0007669"/>
    <property type="project" value="UniProtKB-EC"/>
</dbReference>
<evidence type="ECO:0000256" key="3">
    <source>
        <dbReference type="SAM" id="MobiDB-lite"/>
    </source>
</evidence>
<keyword evidence="6" id="KW-0378">Hydrolase</keyword>
<protein>
    <submittedName>
        <fullName evidence="6">Non-reducing end beta-L-arabinofuranosidase</fullName>
        <ecNumber evidence="6">3.2.1.185</ecNumber>
    </submittedName>
</protein>
<dbReference type="GO" id="GO:0005975">
    <property type="term" value="P:carbohydrate metabolic process"/>
    <property type="evidence" value="ECO:0007669"/>
    <property type="project" value="InterPro"/>
</dbReference>
<dbReference type="EMBL" id="CP036278">
    <property type="protein sequence ID" value="QDU56621.1"/>
    <property type="molecule type" value="Genomic_DNA"/>
</dbReference>
<dbReference type="InterPro" id="IPR049046">
    <property type="entry name" value="Beta-AFase-like_GH127_middle"/>
</dbReference>
<dbReference type="SMART" id="SM00560">
    <property type="entry name" value="LamGL"/>
    <property type="match status" value="1"/>
</dbReference>
<evidence type="ECO:0000259" key="5">
    <source>
        <dbReference type="SMART" id="SM00560"/>
    </source>
</evidence>
<dbReference type="InterPro" id="IPR011081">
    <property type="entry name" value="Big_4"/>
</dbReference>
<dbReference type="InterPro" id="IPR008928">
    <property type="entry name" value="6-hairpin_glycosidase_sf"/>
</dbReference>
<feature type="chain" id="PRO_5021753750" evidence="4">
    <location>
        <begin position="27"/>
        <end position="1025"/>
    </location>
</feature>
<dbReference type="PANTHER" id="PTHR31151">
    <property type="entry name" value="PROLINE-TRNA LIGASE (DUF1680)"/>
    <property type="match status" value="1"/>
</dbReference>
<evidence type="ECO:0000256" key="4">
    <source>
        <dbReference type="SAM" id="SignalP"/>
    </source>
</evidence>
<dbReference type="PANTHER" id="PTHR31151:SF0">
    <property type="entry name" value="PROLINE-TRNA LIGASE (DUF1680)"/>
    <property type="match status" value="1"/>
</dbReference>
<dbReference type="KEGG" id="amuc:Pan181_28310"/>